<comment type="caution">
    <text evidence="2">The sequence shown here is derived from an EMBL/GenBank/DDBJ whole genome shotgun (WGS) entry which is preliminary data.</text>
</comment>
<dbReference type="GO" id="GO:0006506">
    <property type="term" value="P:GPI anchor biosynthetic process"/>
    <property type="evidence" value="ECO:0007669"/>
    <property type="project" value="TreeGrafter"/>
</dbReference>
<dbReference type="AlphaFoldDB" id="A0A401ZWU1"/>
<dbReference type="InterPro" id="IPR005135">
    <property type="entry name" value="Endo/exonuclease/phosphatase"/>
</dbReference>
<reference evidence="3" key="1">
    <citation type="submission" date="2018-12" db="EMBL/GenBank/DDBJ databases">
        <title>Tengunoibacter tsumagoiensis gen. nov., sp. nov., Dictyobacter kobayashii sp. nov., D. alpinus sp. nov., and D. joshuensis sp. nov. and description of Dictyobacteraceae fam. nov. within the order Ktedonobacterales isolated from Tengu-no-mugimeshi.</title>
        <authorList>
            <person name="Wang C.M."/>
            <person name="Zheng Y."/>
            <person name="Sakai Y."/>
            <person name="Toyoda A."/>
            <person name="Minakuchi Y."/>
            <person name="Abe K."/>
            <person name="Yokota A."/>
            <person name="Yabe S."/>
        </authorList>
    </citation>
    <scope>NUCLEOTIDE SEQUENCE [LARGE SCALE GENOMIC DNA]</scope>
    <source>
        <strain evidence="3">Uno3</strain>
    </source>
</reference>
<dbReference type="InterPro" id="IPR036691">
    <property type="entry name" value="Endo/exonu/phosph_ase_sf"/>
</dbReference>
<dbReference type="Pfam" id="PF03372">
    <property type="entry name" value="Exo_endo_phos"/>
    <property type="match status" value="1"/>
</dbReference>
<organism evidence="2 3">
    <name type="scientific">Tengunoibacter tsumagoiensis</name>
    <dbReference type="NCBI Taxonomy" id="2014871"/>
    <lineage>
        <taxon>Bacteria</taxon>
        <taxon>Bacillati</taxon>
        <taxon>Chloroflexota</taxon>
        <taxon>Ktedonobacteria</taxon>
        <taxon>Ktedonobacterales</taxon>
        <taxon>Dictyobacteraceae</taxon>
        <taxon>Tengunoibacter</taxon>
    </lineage>
</organism>
<dbReference type="SUPFAM" id="SSF56219">
    <property type="entry name" value="DNase I-like"/>
    <property type="match status" value="1"/>
</dbReference>
<dbReference type="RefSeq" id="WP_126579107.1">
    <property type="nucleotide sequence ID" value="NZ_BIFR01000001.1"/>
</dbReference>
<sequence>MTRIVSYNILAGGYDLLNNNIKRTEQLLQMIRPVQPDIVGLLEAIHPAMKDGPRVIDELAEGLGMQLVEGGPAPRVRDYRLALLTRLPILSTKIHERPGRILRPVIEVCVEDENGQPLTVFVTHLAAAFNRGRGGGGVRMREVREVLDIMAEARASGQPHLLMGDFNSLAPREPFKGSNLIRYVVGIDTTKQQADLSDGNPNLNAVVPPRLRFLNPVLQLIAVHPTLGALFDLVATFYVPRGCIKLLLEAGYIDSYRRTHPHERGFTCPAAAPAGRIDYIFSSPTLIDRLSSCDVLTRGDGDLPGFLASDHFPLTAEYGVKVIPEPVAEEDDTIKI</sequence>
<dbReference type="InterPro" id="IPR051916">
    <property type="entry name" value="GPI-anchor_lipid_remodeler"/>
</dbReference>
<keyword evidence="3" id="KW-1185">Reference proteome</keyword>
<feature type="domain" description="Endonuclease/exonuclease/phosphatase" evidence="1">
    <location>
        <begin position="6"/>
        <end position="311"/>
    </location>
</feature>
<protein>
    <recommendedName>
        <fullName evidence="1">Endonuclease/exonuclease/phosphatase domain-containing protein</fullName>
    </recommendedName>
</protein>
<dbReference type="PANTHER" id="PTHR14859">
    <property type="entry name" value="CALCOFLUOR WHITE HYPERSENSITIVE PROTEIN PRECURSOR"/>
    <property type="match status" value="1"/>
</dbReference>
<dbReference type="GO" id="GO:0016020">
    <property type="term" value="C:membrane"/>
    <property type="evidence" value="ECO:0007669"/>
    <property type="project" value="GOC"/>
</dbReference>
<dbReference type="OrthoDB" id="144782at2"/>
<evidence type="ECO:0000313" key="3">
    <source>
        <dbReference type="Proteomes" id="UP000287352"/>
    </source>
</evidence>
<dbReference type="EMBL" id="BIFR01000001">
    <property type="protein sequence ID" value="GCE11389.1"/>
    <property type="molecule type" value="Genomic_DNA"/>
</dbReference>
<dbReference type="GO" id="GO:0003824">
    <property type="term" value="F:catalytic activity"/>
    <property type="evidence" value="ECO:0007669"/>
    <property type="project" value="InterPro"/>
</dbReference>
<gene>
    <name evidence="2" type="ORF">KTT_12480</name>
</gene>
<evidence type="ECO:0000313" key="2">
    <source>
        <dbReference type="EMBL" id="GCE11389.1"/>
    </source>
</evidence>
<proteinExistence type="predicted"/>
<dbReference type="Gene3D" id="3.60.10.10">
    <property type="entry name" value="Endonuclease/exonuclease/phosphatase"/>
    <property type="match status" value="1"/>
</dbReference>
<dbReference type="PANTHER" id="PTHR14859:SF1">
    <property type="entry name" value="PGAP2-INTERACTING PROTEIN"/>
    <property type="match status" value="1"/>
</dbReference>
<accession>A0A401ZWU1</accession>
<name>A0A401ZWU1_9CHLR</name>
<dbReference type="Proteomes" id="UP000287352">
    <property type="component" value="Unassembled WGS sequence"/>
</dbReference>
<evidence type="ECO:0000259" key="1">
    <source>
        <dbReference type="Pfam" id="PF03372"/>
    </source>
</evidence>